<dbReference type="Proteomes" id="UP000051888">
    <property type="component" value="Unassembled WGS sequence"/>
</dbReference>
<dbReference type="PANTHER" id="PTHR43084:SF1">
    <property type="entry name" value="PERSULFIDE DIOXYGENASE ETHE1, MITOCHONDRIAL"/>
    <property type="match status" value="1"/>
</dbReference>
<dbReference type="PATRIC" id="fig|157838.3.peg.538"/>
<dbReference type="GO" id="GO:0006749">
    <property type="term" value="P:glutathione metabolic process"/>
    <property type="evidence" value="ECO:0007669"/>
    <property type="project" value="InterPro"/>
</dbReference>
<dbReference type="STRING" id="157838.AN964_02430"/>
<dbReference type="EMBL" id="LJJC01000004">
    <property type="protein sequence ID" value="KQL52503.1"/>
    <property type="molecule type" value="Genomic_DNA"/>
</dbReference>
<evidence type="ECO:0000313" key="4">
    <source>
        <dbReference type="Proteomes" id="UP000051888"/>
    </source>
</evidence>
<dbReference type="InterPro" id="IPR001763">
    <property type="entry name" value="Rhodanese-like_dom"/>
</dbReference>
<dbReference type="GO" id="GO:0070813">
    <property type="term" value="P:hydrogen sulfide metabolic process"/>
    <property type="evidence" value="ECO:0007669"/>
    <property type="project" value="TreeGrafter"/>
</dbReference>
<keyword evidence="1" id="KW-0479">Metal-binding</keyword>
<dbReference type="GO" id="GO:0016787">
    <property type="term" value="F:hydrolase activity"/>
    <property type="evidence" value="ECO:0007669"/>
    <property type="project" value="UniProtKB-KW"/>
</dbReference>
<evidence type="ECO:0000313" key="3">
    <source>
        <dbReference type="EMBL" id="KQL52503.1"/>
    </source>
</evidence>
<dbReference type="AlphaFoldDB" id="A0A0Q3WVE5"/>
<comment type="caution">
    <text evidence="3">The sequence shown here is derived from an EMBL/GenBank/DDBJ whole genome shotgun (WGS) entry which is preliminary data.</text>
</comment>
<keyword evidence="3" id="KW-0378">Hydrolase</keyword>
<dbReference type="InterPro" id="IPR036873">
    <property type="entry name" value="Rhodanese-like_dom_sf"/>
</dbReference>
<keyword evidence="4" id="KW-1185">Reference proteome</keyword>
<dbReference type="FunFam" id="3.60.15.10:FF:000030">
    <property type="entry name" value="Metallo-beta-lactamase family protein"/>
    <property type="match status" value="1"/>
</dbReference>
<dbReference type="CDD" id="cd00158">
    <property type="entry name" value="RHOD"/>
    <property type="match status" value="1"/>
</dbReference>
<evidence type="ECO:0000259" key="2">
    <source>
        <dbReference type="PROSITE" id="PS50206"/>
    </source>
</evidence>
<dbReference type="GO" id="GO:0046872">
    <property type="term" value="F:metal ion binding"/>
    <property type="evidence" value="ECO:0007669"/>
    <property type="project" value="UniProtKB-KW"/>
</dbReference>
<feature type="domain" description="Rhodanese" evidence="2">
    <location>
        <begin position="380"/>
        <end position="468"/>
    </location>
</feature>
<dbReference type="InterPro" id="IPR036866">
    <property type="entry name" value="RibonucZ/Hydroxyglut_hydro"/>
</dbReference>
<feature type="domain" description="Rhodanese" evidence="2">
    <location>
        <begin position="278"/>
        <end position="308"/>
    </location>
</feature>
<accession>A0A0Q3WVE5</accession>
<dbReference type="SMART" id="SM00849">
    <property type="entry name" value="Lactamase_B"/>
    <property type="match status" value="1"/>
</dbReference>
<dbReference type="SUPFAM" id="SSF56281">
    <property type="entry name" value="Metallo-hydrolase/oxidoreductase"/>
    <property type="match status" value="1"/>
</dbReference>
<gene>
    <name evidence="3" type="ORF">AN964_02430</name>
</gene>
<dbReference type="GO" id="GO:0050313">
    <property type="term" value="F:sulfur dioxygenase activity"/>
    <property type="evidence" value="ECO:0007669"/>
    <property type="project" value="InterPro"/>
</dbReference>
<dbReference type="InterPro" id="IPR051682">
    <property type="entry name" value="Mito_Persulfide_Diox"/>
</dbReference>
<reference evidence="3 4" key="1">
    <citation type="submission" date="2015-09" db="EMBL/GenBank/DDBJ databases">
        <title>Genome sequencing project for genomic taxonomy and phylogenomics of Bacillus-like bacteria.</title>
        <authorList>
            <person name="Liu B."/>
            <person name="Wang J."/>
            <person name="Zhu Y."/>
            <person name="Liu G."/>
            <person name="Chen Q."/>
            <person name="Chen Z."/>
            <person name="Lan J."/>
            <person name="Che J."/>
            <person name="Ge C."/>
            <person name="Shi H."/>
            <person name="Pan Z."/>
            <person name="Liu X."/>
        </authorList>
    </citation>
    <scope>NUCLEOTIDE SEQUENCE [LARGE SCALE GENOMIC DNA]</scope>
    <source>
        <strain evidence="3 4">LMG 18435</strain>
    </source>
</reference>
<dbReference type="Pfam" id="PF00581">
    <property type="entry name" value="Rhodanese"/>
    <property type="match status" value="2"/>
</dbReference>
<protein>
    <submittedName>
        <fullName evidence="3">Zn-dependent hydrolase</fullName>
    </submittedName>
</protein>
<dbReference type="Gene3D" id="3.40.250.10">
    <property type="entry name" value="Rhodanese-like domain"/>
    <property type="match status" value="2"/>
</dbReference>
<dbReference type="PROSITE" id="PS50206">
    <property type="entry name" value="RHODANESE_3"/>
    <property type="match status" value="2"/>
</dbReference>
<sequence length="468" mass="51939">MFFRSFFDENLAHMSYLVGCQRTGEAIIIDPARNLQLYKETAEKEGLEIIAATETHIHADFVSGSREAAKQLGATLYLSDEGDENWKYQYLDEVNYVLLKDGSTFTIGLVEFQVMHTPGHTPESISFVLTDKGSGSTKPMGIFSGDFVFVGDIGRPDLLEKAAGVKGTASLGARQMFHFLKKFKSLPDYLQVWPAHGAGSACGKALGAVPVSTVGYEKLNNWALKIEDEEEFVTTLLTGQPEPPAYFAMMKKVNKLGPDYLNDGPIKTLSSVEELERFSSETVILDTRSAKDFAASHFKGAINIPFDKSITNWAGWLIGYDQNIVLITPEKDLDSIRKALASIGLDKIVARVEPAIALEDTSNLENYREIDVHQLQKLLNDDQYHLIDVRNQSEWDDGRIESAQHIMLGTLKNRLNEIPAGKKYIVQCRSGARSAIAASILQANGLHDVYNLKGGYIAWKKENLPILK</sequence>
<organism evidence="3 4">
    <name type="scientific">Heyndrickxia shackletonii</name>
    <dbReference type="NCBI Taxonomy" id="157838"/>
    <lineage>
        <taxon>Bacteria</taxon>
        <taxon>Bacillati</taxon>
        <taxon>Bacillota</taxon>
        <taxon>Bacilli</taxon>
        <taxon>Bacillales</taxon>
        <taxon>Bacillaceae</taxon>
        <taxon>Heyndrickxia</taxon>
    </lineage>
</organism>
<dbReference type="InterPro" id="IPR001279">
    <property type="entry name" value="Metallo-B-lactamas"/>
</dbReference>
<evidence type="ECO:0000256" key="1">
    <source>
        <dbReference type="ARBA" id="ARBA00022723"/>
    </source>
</evidence>
<dbReference type="Pfam" id="PF00753">
    <property type="entry name" value="Lactamase_B"/>
    <property type="match status" value="1"/>
</dbReference>
<dbReference type="RefSeq" id="WP_055738194.1">
    <property type="nucleotide sequence ID" value="NZ_JAAIWL010000065.1"/>
</dbReference>
<name>A0A0Q3WVE5_9BACI</name>
<dbReference type="CDD" id="cd07724">
    <property type="entry name" value="POD-like_MBL-fold"/>
    <property type="match status" value="1"/>
</dbReference>
<dbReference type="Gene3D" id="3.60.15.10">
    <property type="entry name" value="Ribonuclease Z/Hydroxyacylglutathione hydrolase-like"/>
    <property type="match status" value="1"/>
</dbReference>
<dbReference type="SUPFAM" id="SSF52821">
    <property type="entry name" value="Rhodanese/Cell cycle control phosphatase"/>
    <property type="match status" value="2"/>
</dbReference>
<dbReference type="SMART" id="SM00450">
    <property type="entry name" value="RHOD"/>
    <property type="match status" value="2"/>
</dbReference>
<dbReference type="PANTHER" id="PTHR43084">
    <property type="entry name" value="PERSULFIDE DIOXYGENASE ETHE1"/>
    <property type="match status" value="1"/>
</dbReference>
<dbReference type="FunFam" id="3.40.250.10:FF:000049">
    <property type="entry name" value="Phage shock protein E"/>
    <property type="match status" value="1"/>
</dbReference>
<dbReference type="OrthoDB" id="9784009at2"/>
<proteinExistence type="predicted"/>
<dbReference type="InterPro" id="IPR044528">
    <property type="entry name" value="POD-like_MBL-fold"/>
</dbReference>